<feature type="transmembrane region" description="Helical" evidence="8">
    <location>
        <begin position="538"/>
        <end position="558"/>
    </location>
</feature>
<evidence type="ECO:0000256" key="7">
    <source>
        <dbReference type="SAM" id="MobiDB-lite"/>
    </source>
</evidence>
<feature type="transmembrane region" description="Helical" evidence="8">
    <location>
        <begin position="482"/>
        <end position="506"/>
    </location>
</feature>
<dbReference type="GO" id="GO:0006820">
    <property type="term" value="P:monoatomic anion transport"/>
    <property type="evidence" value="ECO:0007669"/>
    <property type="project" value="InterPro"/>
</dbReference>
<dbReference type="OrthoDB" id="1735926at2759"/>
<comment type="subcellular location">
    <subcellularLocation>
        <location evidence="1">Vacuole membrane</location>
        <topology evidence="1">Multi-pass membrane protein</topology>
    </subcellularLocation>
</comment>
<dbReference type="VEuPathDB" id="FungiDB:AFUB_038250"/>
<dbReference type="InterPro" id="IPR011531">
    <property type="entry name" value="HCO3_transpt-like_TM_dom"/>
</dbReference>
<dbReference type="PhylomeDB" id="B0XXQ7"/>
<keyword evidence="11" id="KW-1185">Reference proteome</keyword>
<evidence type="ECO:0000259" key="9">
    <source>
        <dbReference type="Pfam" id="PF00955"/>
    </source>
</evidence>
<accession>B0XXQ7</accession>
<name>B0XXQ7_ASPFC</name>
<feature type="transmembrane region" description="Helical" evidence="8">
    <location>
        <begin position="306"/>
        <end position="326"/>
    </location>
</feature>
<evidence type="ECO:0000313" key="10">
    <source>
        <dbReference type="EMBL" id="EDP52659.1"/>
    </source>
</evidence>
<comment type="similarity">
    <text evidence="2">Belongs to the anion exchanger (TC 2.A.31) family.</text>
</comment>
<dbReference type="InterPro" id="IPR003020">
    <property type="entry name" value="HCO3_transpt_euk"/>
</dbReference>
<sequence>MQRNRRASHTSAREEDTVFSRSNLHPTTSHGSVHSSHSQRNSWQSRPPHARRGSGQSHSQRSQHQHGGVSHGQQGAEGLSGVQTGASSARTSRWWRVRLFRGMIKDIKRRAPFYWSDWTDAWDYRVIPATVYMYFANILPALAFSLDMFEKTKQSYGVNEVLLASVLGAVVFAVFAAQPLVIVGVTGPITVFNYTVYDIVSPRGTPYLAFMCWIGIWSLIMHWILAITNACNGLTYVTRFSCDIFGFYVAFIYLQKGIQVLTRQWVQVGEASAYLSIMVALLVLMSGWVCGQLGSSTLFQRYVRKFLEDYGTPLTIIFFTGFVHIGHMRDVEVATLPTSKAFFPTADRDWLVDFWNISVGDVFLAIPFALLLTILFYFDHNVSSLIAQGTEFPLRKPAGFHWDIWLLGLTTFIAGILGLPFPNGLIPQAPFHTAALCVTRDVADEDDTNKGKTIRVTDHVVEQRVSNLAQGLLTLGTMTGPLLIVLHLIPQGVMAGLFFVMGVQALQGNGITQKLIFLAQDKNFTPPSNPLKRIERRLAIWVFVIIELIGFGATFAITQTIAAIGFPVIILLLIPLPSFVLPYWFTKEELAILDGPTASPFTMESVGGTYGYDEVELSATSAADTPNRGSEKPDSDGGVMVRRDSSSESPIEDDLERGEAYELQPVSSVRRRSTTSRVD</sequence>
<feature type="transmembrane region" description="Helical" evidence="8">
    <location>
        <begin position="354"/>
        <end position="378"/>
    </location>
</feature>
<evidence type="ECO:0000256" key="8">
    <source>
        <dbReference type="SAM" id="Phobius"/>
    </source>
</evidence>
<dbReference type="GO" id="GO:0005452">
    <property type="term" value="F:solute:inorganic anion antiporter activity"/>
    <property type="evidence" value="ECO:0007669"/>
    <property type="project" value="InterPro"/>
</dbReference>
<feature type="compositionally biased region" description="Low complexity" evidence="7">
    <location>
        <begin position="53"/>
        <end position="74"/>
    </location>
</feature>
<feature type="compositionally biased region" description="Low complexity" evidence="7">
    <location>
        <begin position="29"/>
        <end position="38"/>
    </location>
</feature>
<feature type="transmembrane region" description="Helical" evidence="8">
    <location>
        <begin position="564"/>
        <end position="585"/>
    </location>
</feature>
<organism evidence="10 11">
    <name type="scientific">Aspergillus fumigatus (strain CBS 144.89 / FGSC A1163 / CEA10)</name>
    <name type="common">Neosartorya fumigata</name>
    <dbReference type="NCBI Taxonomy" id="451804"/>
    <lineage>
        <taxon>Eukaryota</taxon>
        <taxon>Fungi</taxon>
        <taxon>Dikarya</taxon>
        <taxon>Ascomycota</taxon>
        <taxon>Pezizomycotina</taxon>
        <taxon>Eurotiomycetes</taxon>
        <taxon>Eurotiomycetidae</taxon>
        <taxon>Eurotiales</taxon>
        <taxon>Aspergillaceae</taxon>
        <taxon>Aspergillus</taxon>
        <taxon>Aspergillus subgen. Fumigati</taxon>
    </lineage>
</organism>
<feature type="transmembrane region" description="Helical" evidence="8">
    <location>
        <begin position="399"/>
        <end position="421"/>
    </location>
</feature>
<feature type="region of interest" description="Disordered" evidence="7">
    <location>
        <begin position="1"/>
        <end position="85"/>
    </location>
</feature>
<evidence type="ECO:0000256" key="5">
    <source>
        <dbReference type="ARBA" id="ARBA00022989"/>
    </source>
</evidence>
<dbReference type="PANTHER" id="PTHR11453">
    <property type="entry name" value="ANION EXCHANGE PROTEIN"/>
    <property type="match status" value="1"/>
</dbReference>
<feature type="compositionally biased region" description="Polar residues" evidence="7">
    <location>
        <begin position="19"/>
        <end position="28"/>
    </location>
</feature>
<dbReference type="AlphaFoldDB" id="B0XXQ7"/>
<dbReference type="HOGENOM" id="CLU_002289_7_1_1"/>
<feature type="transmembrane region" description="Helical" evidence="8">
    <location>
        <begin position="274"/>
        <end position="294"/>
    </location>
</feature>
<gene>
    <name evidence="10" type="ORF">AFUB_038250</name>
</gene>
<dbReference type="GO" id="GO:0000324">
    <property type="term" value="C:fungal-type vacuole"/>
    <property type="evidence" value="ECO:0007669"/>
    <property type="project" value="TreeGrafter"/>
</dbReference>
<feature type="domain" description="Bicarbonate transporter-like transmembrane" evidence="9">
    <location>
        <begin position="267"/>
        <end position="595"/>
    </location>
</feature>
<dbReference type="FunFam" id="1.10.287.570:FF:000003">
    <property type="entry name" value="Anion exchange family protein"/>
    <property type="match status" value="1"/>
</dbReference>
<feature type="compositionally biased region" description="Basic and acidic residues" evidence="7">
    <location>
        <begin position="629"/>
        <end position="646"/>
    </location>
</feature>
<feature type="region of interest" description="Disordered" evidence="7">
    <location>
        <begin position="620"/>
        <end position="679"/>
    </location>
</feature>
<dbReference type="GO" id="GO:0005774">
    <property type="term" value="C:vacuolar membrane"/>
    <property type="evidence" value="ECO:0007669"/>
    <property type="project" value="UniProtKB-SubCell"/>
</dbReference>
<dbReference type="EMBL" id="DS499596">
    <property type="protein sequence ID" value="EDP52659.1"/>
    <property type="molecule type" value="Genomic_DNA"/>
</dbReference>
<evidence type="ECO:0000256" key="6">
    <source>
        <dbReference type="ARBA" id="ARBA00023136"/>
    </source>
</evidence>
<feature type="transmembrane region" description="Helical" evidence="8">
    <location>
        <begin position="161"/>
        <end position="187"/>
    </location>
</feature>
<evidence type="ECO:0000256" key="2">
    <source>
        <dbReference type="ARBA" id="ARBA00010993"/>
    </source>
</evidence>
<evidence type="ECO:0000313" key="11">
    <source>
        <dbReference type="Proteomes" id="UP000001699"/>
    </source>
</evidence>
<dbReference type="Proteomes" id="UP000001699">
    <property type="component" value="Unassembled WGS sequence"/>
</dbReference>
<feature type="compositionally biased region" description="Basic residues" evidence="7">
    <location>
        <begin position="669"/>
        <end position="679"/>
    </location>
</feature>
<dbReference type="PANTHER" id="PTHR11453:SF82">
    <property type="entry name" value="BORON TRANSPORTER 1"/>
    <property type="match status" value="1"/>
</dbReference>
<protein>
    <submittedName>
        <fullName evidence="10">Anion exchange family protein</fullName>
    </submittedName>
</protein>
<dbReference type="GO" id="GO:0080139">
    <property type="term" value="F:borate efflux transmembrane transporter activity"/>
    <property type="evidence" value="ECO:0007669"/>
    <property type="project" value="TreeGrafter"/>
</dbReference>
<keyword evidence="3" id="KW-0926">Vacuole</keyword>
<evidence type="ECO:0000256" key="4">
    <source>
        <dbReference type="ARBA" id="ARBA00022692"/>
    </source>
</evidence>
<dbReference type="Gene3D" id="1.10.287.570">
    <property type="entry name" value="Helical hairpin bin"/>
    <property type="match status" value="1"/>
</dbReference>
<proteinExistence type="inferred from homology"/>
<keyword evidence="4 8" id="KW-0812">Transmembrane</keyword>
<dbReference type="Pfam" id="PF00955">
    <property type="entry name" value="HCO3_cotransp"/>
    <property type="match status" value="2"/>
</dbReference>
<feature type="domain" description="Bicarbonate transporter-like transmembrane" evidence="9">
    <location>
        <begin position="98"/>
        <end position="263"/>
    </location>
</feature>
<evidence type="ECO:0000256" key="3">
    <source>
        <dbReference type="ARBA" id="ARBA00022554"/>
    </source>
</evidence>
<evidence type="ECO:0000256" key="1">
    <source>
        <dbReference type="ARBA" id="ARBA00004128"/>
    </source>
</evidence>
<keyword evidence="5 8" id="KW-1133">Transmembrane helix</keyword>
<feature type="transmembrane region" description="Helical" evidence="8">
    <location>
        <begin position="234"/>
        <end position="254"/>
    </location>
</feature>
<keyword evidence="6 8" id="KW-0472">Membrane</keyword>
<dbReference type="GO" id="GO:0005886">
    <property type="term" value="C:plasma membrane"/>
    <property type="evidence" value="ECO:0007669"/>
    <property type="project" value="TreeGrafter"/>
</dbReference>
<reference evidence="10 11" key="1">
    <citation type="journal article" date="2008" name="PLoS Genet.">
        <title>Genomic islands in the pathogenic filamentous fungus Aspergillus fumigatus.</title>
        <authorList>
            <person name="Fedorova N.D."/>
            <person name="Khaldi N."/>
            <person name="Joardar V.S."/>
            <person name="Maiti R."/>
            <person name="Amedeo P."/>
            <person name="Anderson M.J."/>
            <person name="Crabtree J."/>
            <person name="Silva J.C."/>
            <person name="Badger J.H."/>
            <person name="Albarraq A."/>
            <person name="Angiuoli S."/>
            <person name="Bussey H."/>
            <person name="Bowyer P."/>
            <person name="Cotty P.J."/>
            <person name="Dyer P.S."/>
            <person name="Egan A."/>
            <person name="Galens K."/>
            <person name="Fraser-Liggett C.M."/>
            <person name="Haas B.J."/>
            <person name="Inman J.M."/>
            <person name="Kent R."/>
            <person name="Lemieux S."/>
            <person name="Malavazi I."/>
            <person name="Orvis J."/>
            <person name="Roemer T."/>
            <person name="Ronning C.M."/>
            <person name="Sundaram J.P."/>
            <person name="Sutton G."/>
            <person name="Turner G."/>
            <person name="Venter J.C."/>
            <person name="White O.R."/>
            <person name="Whitty B.R."/>
            <person name="Youngman P."/>
            <person name="Wolfe K.H."/>
            <person name="Goldman G.H."/>
            <person name="Wortman J.R."/>
            <person name="Jiang B."/>
            <person name="Denning D.W."/>
            <person name="Nierman W.C."/>
        </authorList>
    </citation>
    <scope>NUCLEOTIDE SEQUENCE [LARGE SCALE GENOMIC DNA]</scope>
    <source>
        <strain evidence="11">CBS 144.89 / FGSC A1163 / CEA10</strain>
    </source>
</reference>
<feature type="transmembrane region" description="Helical" evidence="8">
    <location>
        <begin position="207"/>
        <end position="227"/>
    </location>
</feature>
<dbReference type="GO" id="GO:0050801">
    <property type="term" value="P:monoatomic ion homeostasis"/>
    <property type="evidence" value="ECO:0007669"/>
    <property type="project" value="TreeGrafter"/>
</dbReference>